<reference evidence="3" key="1">
    <citation type="submission" date="2022-11" db="UniProtKB">
        <authorList>
            <consortium name="WormBaseParasite"/>
        </authorList>
    </citation>
    <scope>IDENTIFICATION</scope>
</reference>
<name>A0A915HZD2_ROMCU</name>
<feature type="transmembrane region" description="Helical" evidence="1">
    <location>
        <begin position="12"/>
        <end position="33"/>
    </location>
</feature>
<dbReference type="WBParaSite" id="nRc.2.0.1.t07245-RA">
    <property type="protein sequence ID" value="nRc.2.0.1.t07245-RA"/>
    <property type="gene ID" value="nRc.2.0.1.g07245"/>
</dbReference>
<protein>
    <submittedName>
        <fullName evidence="3">Uncharacterized protein</fullName>
    </submittedName>
</protein>
<dbReference type="Proteomes" id="UP000887565">
    <property type="component" value="Unplaced"/>
</dbReference>
<keyword evidence="1" id="KW-1133">Transmembrane helix</keyword>
<evidence type="ECO:0000313" key="2">
    <source>
        <dbReference type="Proteomes" id="UP000887565"/>
    </source>
</evidence>
<feature type="transmembrane region" description="Helical" evidence="1">
    <location>
        <begin position="45"/>
        <end position="64"/>
    </location>
</feature>
<dbReference type="AlphaFoldDB" id="A0A915HZD2"/>
<accession>A0A915HZD2</accession>
<evidence type="ECO:0000313" key="3">
    <source>
        <dbReference type="WBParaSite" id="nRc.2.0.1.t07245-RA"/>
    </source>
</evidence>
<keyword evidence="1" id="KW-0812">Transmembrane</keyword>
<evidence type="ECO:0000256" key="1">
    <source>
        <dbReference type="SAM" id="Phobius"/>
    </source>
</evidence>
<proteinExistence type="predicted"/>
<keyword evidence="1" id="KW-0472">Membrane</keyword>
<organism evidence="2 3">
    <name type="scientific">Romanomermis culicivorax</name>
    <name type="common">Nematode worm</name>
    <dbReference type="NCBI Taxonomy" id="13658"/>
    <lineage>
        <taxon>Eukaryota</taxon>
        <taxon>Metazoa</taxon>
        <taxon>Ecdysozoa</taxon>
        <taxon>Nematoda</taxon>
        <taxon>Enoplea</taxon>
        <taxon>Dorylaimia</taxon>
        <taxon>Mermithida</taxon>
        <taxon>Mermithoidea</taxon>
        <taxon>Mermithidae</taxon>
        <taxon>Romanomermis</taxon>
    </lineage>
</organism>
<sequence length="118" mass="12874">MNRFLNDIRSNCFLIIAILAIFQPAIGFILSPMNGTLTGTTNSENIIILILLLFLIITVLAHLAQDGVDYWDQISSSVTVAIMAVTTSSICQIYHLRSNVLPNVTNQSTMKVGTSCLS</sequence>
<keyword evidence="2" id="KW-1185">Reference proteome</keyword>